<dbReference type="AlphaFoldDB" id="A0A1M6B5N4"/>
<dbReference type="STRING" id="1122934.SAMN02745691_00266"/>
<accession>A0A1M6B5N4</accession>
<gene>
    <name evidence="1" type="ORF">SAMN02745691_00266</name>
</gene>
<sequence>MSEKESIYKTVKAIYSESYLLFERMMTMDRTDANSEAAYEDGLKLLEKYKEHNNTVSEMMAFITQQSDKANRGGIIK</sequence>
<dbReference type="Proteomes" id="UP000184342">
    <property type="component" value="Unassembled WGS sequence"/>
</dbReference>
<keyword evidence="2" id="KW-1185">Reference proteome</keyword>
<name>A0A1M6B5N4_9FIRM</name>
<proteinExistence type="predicted"/>
<protein>
    <submittedName>
        <fullName evidence="1">Uncharacterized protein</fullName>
    </submittedName>
</protein>
<dbReference type="RefSeq" id="WP_073992563.1">
    <property type="nucleotide sequence ID" value="NZ_FQYT01000003.1"/>
</dbReference>
<evidence type="ECO:0000313" key="1">
    <source>
        <dbReference type="EMBL" id="SHI44026.1"/>
    </source>
</evidence>
<reference evidence="1 2" key="1">
    <citation type="submission" date="2016-11" db="EMBL/GenBank/DDBJ databases">
        <authorList>
            <person name="Jaros S."/>
            <person name="Januszkiewicz K."/>
            <person name="Wedrychowicz H."/>
        </authorList>
    </citation>
    <scope>NUCLEOTIDE SEQUENCE [LARGE SCALE GENOMIC DNA]</scope>
    <source>
        <strain evidence="1 2">DSM 15970</strain>
    </source>
</reference>
<organism evidence="1 2">
    <name type="scientific">Parasporobacterium paucivorans DSM 15970</name>
    <dbReference type="NCBI Taxonomy" id="1122934"/>
    <lineage>
        <taxon>Bacteria</taxon>
        <taxon>Bacillati</taxon>
        <taxon>Bacillota</taxon>
        <taxon>Clostridia</taxon>
        <taxon>Lachnospirales</taxon>
        <taxon>Lachnospiraceae</taxon>
        <taxon>Parasporobacterium</taxon>
    </lineage>
</organism>
<evidence type="ECO:0000313" key="2">
    <source>
        <dbReference type="Proteomes" id="UP000184342"/>
    </source>
</evidence>
<dbReference type="EMBL" id="FQYT01000003">
    <property type="protein sequence ID" value="SHI44026.1"/>
    <property type="molecule type" value="Genomic_DNA"/>
</dbReference>